<dbReference type="EMBL" id="CP040602">
    <property type="protein sequence ID" value="QCU89637.1"/>
    <property type="molecule type" value="Genomic_DNA"/>
</dbReference>
<dbReference type="OrthoDB" id="9807878at2"/>
<dbReference type="Proteomes" id="UP000304864">
    <property type="component" value="Chromosome"/>
</dbReference>
<accession>A0A4P9K5U7</accession>
<dbReference type="GO" id="GO:0015935">
    <property type="term" value="C:small ribosomal subunit"/>
    <property type="evidence" value="ECO:0007669"/>
    <property type="project" value="TreeGrafter"/>
</dbReference>
<protein>
    <recommendedName>
        <fullName evidence="3">Small ribosomal subunit protein bS16</fullName>
    </recommendedName>
</protein>
<dbReference type="InterPro" id="IPR000307">
    <property type="entry name" value="Ribosomal_bS16"/>
</dbReference>
<evidence type="ECO:0000256" key="3">
    <source>
        <dbReference type="HAMAP-Rule" id="MF_00385"/>
    </source>
</evidence>
<evidence type="ECO:0000313" key="4">
    <source>
        <dbReference type="EMBL" id="QCU89637.1"/>
    </source>
</evidence>
<name>A0A4P9K5U7_9GAMM</name>
<dbReference type="KEGG" id="thig:FE785_02790"/>
<dbReference type="AlphaFoldDB" id="A0A4P9K5U7"/>
<dbReference type="Gene3D" id="3.30.1320.10">
    <property type="match status" value="1"/>
</dbReference>
<dbReference type="GO" id="GO:0003735">
    <property type="term" value="F:structural constituent of ribosome"/>
    <property type="evidence" value="ECO:0007669"/>
    <property type="project" value="InterPro"/>
</dbReference>
<dbReference type="RefSeq" id="WP_138564193.1">
    <property type="nucleotide sequence ID" value="NZ_CP040602.1"/>
</dbReference>
<evidence type="ECO:0000256" key="2">
    <source>
        <dbReference type="ARBA" id="ARBA00023274"/>
    </source>
</evidence>
<keyword evidence="1 3" id="KW-0689">Ribosomal protein</keyword>
<comment type="similarity">
    <text evidence="3">Belongs to the bacterial ribosomal protein bS16 family.</text>
</comment>
<reference evidence="4 5" key="1">
    <citation type="submission" date="2019-05" db="EMBL/GenBank/DDBJ databases">
        <title>Thiomicrorhabdus sediminis sp. nov, a novel sulfur-oxidizing bacterium isolated from coastal sediment.</title>
        <authorList>
            <person name="Liu X."/>
        </authorList>
    </citation>
    <scope>NUCLEOTIDE SEQUENCE [LARGE SCALE GENOMIC DNA]</scope>
    <source>
        <strain evidence="4 5">G1</strain>
    </source>
</reference>
<evidence type="ECO:0000313" key="5">
    <source>
        <dbReference type="Proteomes" id="UP000304864"/>
    </source>
</evidence>
<dbReference type="SUPFAM" id="SSF54565">
    <property type="entry name" value="Ribosomal protein S16"/>
    <property type="match status" value="1"/>
</dbReference>
<dbReference type="PANTHER" id="PTHR12919:SF20">
    <property type="entry name" value="SMALL RIBOSOMAL SUBUNIT PROTEIN BS16M"/>
    <property type="match status" value="1"/>
</dbReference>
<proteinExistence type="inferred from homology"/>
<sequence>MVVIRLARGGSKKRPFYKMVVADQRFKATGRFIEQVGFYNPIARGQEEKLRVDQARVDHWVAQGAQMSDRVKSVLKNA</sequence>
<evidence type="ECO:0000256" key="1">
    <source>
        <dbReference type="ARBA" id="ARBA00022980"/>
    </source>
</evidence>
<dbReference type="Pfam" id="PF00886">
    <property type="entry name" value="Ribosomal_S16"/>
    <property type="match status" value="1"/>
</dbReference>
<organism evidence="4 5">
    <name type="scientific">Thiomicrorhabdus sediminis</name>
    <dbReference type="NCBI Taxonomy" id="2580412"/>
    <lineage>
        <taxon>Bacteria</taxon>
        <taxon>Pseudomonadati</taxon>
        <taxon>Pseudomonadota</taxon>
        <taxon>Gammaproteobacteria</taxon>
        <taxon>Thiotrichales</taxon>
        <taxon>Piscirickettsiaceae</taxon>
        <taxon>Thiomicrorhabdus</taxon>
    </lineage>
</organism>
<dbReference type="GO" id="GO:0006412">
    <property type="term" value="P:translation"/>
    <property type="evidence" value="ECO:0007669"/>
    <property type="project" value="UniProtKB-UniRule"/>
</dbReference>
<dbReference type="InterPro" id="IPR023803">
    <property type="entry name" value="Ribosomal_bS16_dom_sf"/>
</dbReference>
<gene>
    <name evidence="3 4" type="primary">rpsP</name>
    <name evidence="4" type="ORF">FE785_02790</name>
</gene>
<dbReference type="GO" id="GO:0005737">
    <property type="term" value="C:cytoplasm"/>
    <property type="evidence" value="ECO:0007669"/>
    <property type="project" value="UniProtKB-ARBA"/>
</dbReference>
<keyword evidence="2 3" id="KW-0687">Ribonucleoprotein</keyword>
<dbReference type="PANTHER" id="PTHR12919">
    <property type="entry name" value="30S RIBOSOMAL PROTEIN S16"/>
    <property type="match status" value="1"/>
</dbReference>
<dbReference type="HAMAP" id="MF_00385">
    <property type="entry name" value="Ribosomal_bS16"/>
    <property type="match status" value="1"/>
</dbReference>
<dbReference type="NCBIfam" id="TIGR00002">
    <property type="entry name" value="S16"/>
    <property type="match status" value="1"/>
</dbReference>
<keyword evidence="5" id="KW-1185">Reference proteome</keyword>